<feature type="domain" description="eRF1" evidence="2">
    <location>
        <begin position="93"/>
        <end position="234"/>
    </location>
</feature>
<feature type="domain" description="eRF1" evidence="1">
    <location>
        <begin position="1"/>
        <end position="89"/>
    </location>
</feature>
<accession>X1J174</accession>
<gene>
    <name evidence="3" type="ORF">S03H2_44465</name>
</gene>
<proteinExistence type="predicted"/>
<protein>
    <recommendedName>
        <fullName evidence="4">eRF1 domain-containing protein</fullName>
    </recommendedName>
</protein>
<evidence type="ECO:0000313" key="3">
    <source>
        <dbReference type="EMBL" id="GAH63513.1"/>
    </source>
</evidence>
<feature type="non-terminal residue" evidence="3">
    <location>
        <position position="1"/>
    </location>
</feature>
<reference evidence="3" key="1">
    <citation type="journal article" date="2014" name="Front. Microbiol.">
        <title>High frequency of phylogenetically diverse reductive dehalogenase-homologous genes in deep subseafloor sedimentary metagenomes.</title>
        <authorList>
            <person name="Kawai M."/>
            <person name="Futagami T."/>
            <person name="Toyoda A."/>
            <person name="Takaki Y."/>
            <person name="Nishi S."/>
            <person name="Hori S."/>
            <person name="Arai W."/>
            <person name="Tsubouchi T."/>
            <person name="Morono Y."/>
            <person name="Uchiyama I."/>
            <person name="Ito T."/>
            <person name="Fujiyama A."/>
            <person name="Inagaki F."/>
            <person name="Takami H."/>
        </authorList>
    </citation>
    <scope>NUCLEOTIDE SEQUENCE</scope>
    <source>
        <strain evidence="3">Expedition CK06-06</strain>
    </source>
</reference>
<organism evidence="3">
    <name type="scientific">marine sediment metagenome</name>
    <dbReference type="NCBI Taxonomy" id="412755"/>
    <lineage>
        <taxon>unclassified sequences</taxon>
        <taxon>metagenomes</taxon>
        <taxon>ecological metagenomes</taxon>
    </lineage>
</organism>
<dbReference type="Gene3D" id="1.20.5.170">
    <property type="match status" value="1"/>
</dbReference>
<sequence length="238" mass="27076">QARFQRLTEEAAQRWYGKVSEMMNKIYLEDFPVEGLVIGGPALSKTEFLESKEIDYRLREKVIGVFDVGYTGKVGIRELLERAQDKLADFELVKERVLMQKFMEHLGKDTGLATYGEKQVKDALEKAAVEIVLISEDVDRVSMEIKCDGCDYSTTESVRTKDYNEFFKKLSDRNCPQCNESKLFIEKESDLITELNELAENTGARLEVISTAHEDGAMLYGAFGGIAAILRYKLYDGY</sequence>
<dbReference type="InterPro" id="IPR029064">
    <property type="entry name" value="Ribosomal_eL30-like_sf"/>
</dbReference>
<dbReference type="Gene3D" id="3.30.420.60">
    <property type="entry name" value="eRF1 domain 2"/>
    <property type="match status" value="1"/>
</dbReference>
<comment type="caution">
    <text evidence="3">The sequence shown here is derived from an EMBL/GenBank/DDBJ whole genome shotgun (WGS) entry which is preliminary data.</text>
</comment>
<dbReference type="NCBIfam" id="TIGR03676">
    <property type="entry name" value="aRF1_eRF1"/>
    <property type="match status" value="1"/>
</dbReference>
<dbReference type="InterPro" id="IPR005142">
    <property type="entry name" value="eRF1_3"/>
</dbReference>
<dbReference type="Gene3D" id="3.30.1330.30">
    <property type="match status" value="1"/>
</dbReference>
<evidence type="ECO:0000259" key="1">
    <source>
        <dbReference type="Pfam" id="PF03464"/>
    </source>
</evidence>
<dbReference type="FunFam" id="3.30.1330.30:FF:000032">
    <property type="entry name" value="Eukaryotic peptide chain release factor subunit 1"/>
    <property type="match status" value="1"/>
</dbReference>
<evidence type="ECO:0000259" key="2">
    <source>
        <dbReference type="Pfam" id="PF03465"/>
    </source>
</evidence>
<dbReference type="Pfam" id="PF03465">
    <property type="entry name" value="eRF1_3"/>
    <property type="match status" value="1"/>
</dbReference>
<dbReference type="InterPro" id="IPR042226">
    <property type="entry name" value="eFR1_2_sf"/>
</dbReference>
<dbReference type="EMBL" id="BARU01027803">
    <property type="protein sequence ID" value="GAH63513.1"/>
    <property type="molecule type" value="Genomic_DNA"/>
</dbReference>
<dbReference type="Pfam" id="PF03464">
    <property type="entry name" value="eRF1_2"/>
    <property type="match status" value="1"/>
</dbReference>
<dbReference type="PANTHER" id="PTHR10113">
    <property type="entry name" value="PEPTIDE CHAIN RELEASE FACTOR SUBUNIT 1"/>
    <property type="match status" value="1"/>
</dbReference>
<dbReference type="GO" id="GO:0003747">
    <property type="term" value="F:translation release factor activity"/>
    <property type="evidence" value="ECO:0007669"/>
    <property type="project" value="InterPro"/>
</dbReference>
<dbReference type="SUPFAM" id="SSF53137">
    <property type="entry name" value="Translational machinery components"/>
    <property type="match status" value="1"/>
</dbReference>
<name>X1J174_9ZZZZ</name>
<dbReference type="InterPro" id="IPR004403">
    <property type="entry name" value="Peptide_chain-rel_eRF1/aRF1"/>
</dbReference>
<evidence type="ECO:0008006" key="4">
    <source>
        <dbReference type="Google" id="ProtNLM"/>
    </source>
</evidence>
<dbReference type="SUPFAM" id="SSF55315">
    <property type="entry name" value="L30e-like"/>
    <property type="match status" value="1"/>
</dbReference>
<dbReference type="AlphaFoldDB" id="X1J174"/>
<dbReference type="InterPro" id="IPR005141">
    <property type="entry name" value="eRF1_2"/>
</dbReference>